<gene>
    <name evidence="4" type="ORF">Tci_871663</name>
</gene>
<feature type="non-terminal residue" evidence="4">
    <location>
        <position position="1"/>
    </location>
</feature>
<dbReference type="CDD" id="cd07185">
    <property type="entry name" value="OmpA_C-like"/>
    <property type="match status" value="1"/>
</dbReference>
<feature type="region of interest" description="Disordered" evidence="1">
    <location>
        <begin position="152"/>
        <end position="171"/>
    </location>
</feature>
<dbReference type="InterPro" id="IPR006665">
    <property type="entry name" value="OmpA-like"/>
</dbReference>
<reference evidence="4" key="1">
    <citation type="journal article" date="2019" name="Sci. Rep.">
        <title>Draft genome of Tanacetum cinerariifolium, the natural source of mosquito coil.</title>
        <authorList>
            <person name="Yamashiro T."/>
            <person name="Shiraishi A."/>
            <person name="Satake H."/>
            <person name="Nakayama K."/>
        </authorList>
    </citation>
    <scope>NUCLEOTIDE SEQUENCE</scope>
</reference>
<dbReference type="InterPro" id="IPR036737">
    <property type="entry name" value="OmpA-like_sf"/>
</dbReference>
<dbReference type="InterPro" id="IPR050330">
    <property type="entry name" value="Bact_OuterMem_StrucFunc"/>
</dbReference>
<sequence length="181" mass="19207">RWLWLLVLLIVGLGVLAYLLRGGQRPAVATRAGTGAVLADTASVDPAAPTTYYDAASGNYIYDTGTATTVTLLDGTPLKVGSTSLEAKLANFLNDKNQTISADKTQGWLLAGFTDDQGEAKANLLLSADRANVARKLLLDAGLEPSRVAARGYGQEHPISSNRTAEGRAQNRRLAIRVVQK</sequence>
<dbReference type="Gene3D" id="3.30.1330.60">
    <property type="entry name" value="OmpA-like domain"/>
    <property type="match status" value="1"/>
</dbReference>
<dbReference type="SUPFAM" id="SSF103088">
    <property type="entry name" value="OmpA-like"/>
    <property type="match status" value="1"/>
</dbReference>
<feature type="chain" id="PRO_5025464480" description="OmpA-like domain-containing protein" evidence="2">
    <location>
        <begin position="18"/>
        <end position="181"/>
    </location>
</feature>
<organism evidence="4">
    <name type="scientific">Tanacetum cinerariifolium</name>
    <name type="common">Dalmatian daisy</name>
    <name type="synonym">Chrysanthemum cinerariifolium</name>
    <dbReference type="NCBI Taxonomy" id="118510"/>
    <lineage>
        <taxon>Eukaryota</taxon>
        <taxon>Viridiplantae</taxon>
        <taxon>Streptophyta</taxon>
        <taxon>Embryophyta</taxon>
        <taxon>Tracheophyta</taxon>
        <taxon>Spermatophyta</taxon>
        <taxon>Magnoliopsida</taxon>
        <taxon>eudicotyledons</taxon>
        <taxon>Gunneridae</taxon>
        <taxon>Pentapetalae</taxon>
        <taxon>asterids</taxon>
        <taxon>campanulids</taxon>
        <taxon>Asterales</taxon>
        <taxon>Asteraceae</taxon>
        <taxon>Asteroideae</taxon>
        <taxon>Anthemideae</taxon>
        <taxon>Anthemidinae</taxon>
        <taxon>Tanacetum</taxon>
    </lineage>
</organism>
<name>A0A699SSB3_TANCI</name>
<dbReference type="PANTHER" id="PTHR30329">
    <property type="entry name" value="STATOR ELEMENT OF FLAGELLAR MOTOR COMPLEX"/>
    <property type="match status" value="1"/>
</dbReference>
<dbReference type="EMBL" id="BKCJ011180132">
    <property type="protein sequence ID" value="GFC99693.1"/>
    <property type="molecule type" value="Genomic_DNA"/>
</dbReference>
<keyword evidence="2" id="KW-0732">Signal</keyword>
<evidence type="ECO:0000256" key="2">
    <source>
        <dbReference type="SAM" id="SignalP"/>
    </source>
</evidence>
<evidence type="ECO:0000256" key="1">
    <source>
        <dbReference type="SAM" id="MobiDB-lite"/>
    </source>
</evidence>
<dbReference type="Pfam" id="PF00691">
    <property type="entry name" value="OmpA"/>
    <property type="match status" value="1"/>
</dbReference>
<evidence type="ECO:0000259" key="3">
    <source>
        <dbReference type="PROSITE" id="PS51123"/>
    </source>
</evidence>
<evidence type="ECO:0000313" key="4">
    <source>
        <dbReference type="EMBL" id="GFC99693.1"/>
    </source>
</evidence>
<dbReference type="PANTHER" id="PTHR30329:SF20">
    <property type="entry name" value="EXPORTED PROTEIN"/>
    <property type="match status" value="1"/>
</dbReference>
<dbReference type="AlphaFoldDB" id="A0A699SSB3"/>
<protein>
    <recommendedName>
        <fullName evidence="3">OmpA-like domain-containing protein</fullName>
    </recommendedName>
</protein>
<accession>A0A699SSB3</accession>
<proteinExistence type="predicted"/>
<feature type="domain" description="OmpA-like" evidence="3">
    <location>
        <begin position="65"/>
        <end position="181"/>
    </location>
</feature>
<comment type="caution">
    <text evidence="4">The sequence shown here is derived from an EMBL/GenBank/DDBJ whole genome shotgun (WGS) entry which is preliminary data.</text>
</comment>
<dbReference type="PROSITE" id="PS51123">
    <property type="entry name" value="OMPA_2"/>
    <property type="match status" value="1"/>
</dbReference>
<feature type="signal peptide" evidence="2">
    <location>
        <begin position="1"/>
        <end position="17"/>
    </location>
</feature>